<name>A0ABD5CWC8_LACPA</name>
<comment type="caution">
    <text evidence="1">The sequence shown here is derived from an EMBL/GenBank/DDBJ whole genome shotgun (WGS) entry which is preliminary data.</text>
</comment>
<evidence type="ECO:0000313" key="1">
    <source>
        <dbReference type="EMBL" id="MDR7624133.1"/>
    </source>
</evidence>
<proteinExistence type="predicted"/>
<dbReference type="Proteomes" id="UP001268544">
    <property type="component" value="Unassembled WGS sequence"/>
</dbReference>
<accession>A0ABD5CWC8</accession>
<evidence type="ECO:0000313" key="2">
    <source>
        <dbReference type="Proteomes" id="UP001268544"/>
    </source>
</evidence>
<sequence length="168" mass="19727">MATDVAFPDKDVLVNHIYNKLDNPTLLKVQKSLYLLWAYYSATYGSLTRHENEDSDMMEYPAELFKPDFEAWRYGPVDRQIYAEQKQEKFSDKGEPFHPTNEVEKDILLFVDDLLEDIDGINDFGLVERTHQDHAWKDVYEEGKTGIKMNAAQIKAEYTFRFDEESKI</sequence>
<dbReference type="AlphaFoldDB" id="A0ABD5CWC8"/>
<gene>
    <name evidence="1" type="ORF">RF672_05815</name>
</gene>
<protein>
    <recommendedName>
        <fullName evidence="3">DUF4065 domain-containing protein</fullName>
    </recommendedName>
</protein>
<reference evidence="2" key="1">
    <citation type="submission" date="2023-07" db="EMBL/GenBank/DDBJ databases">
        <title>Lacticaseibacillus paracasei KCKM 0992.</title>
        <authorList>
            <person name="Kim T.W."/>
        </authorList>
    </citation>
    <scope>NUCLEOTIDE SEQUENCE [LARGE SCALE GENOMIC DNA]</scope>
    <source>
        <strain evidence="2">KCKM 0992</strain>
    </source>
</reference>
<dbReference type="RefSeq" id="WP_019911774.1">
    <property type="nucleotide sequence ID" value="NZ_CP034973.1"/>
</dbReference>
<evidence type="ECO:0008006" key="3">
    <source>
        <dbReference type="Google" id="ProtNLM"/>
    </source>
</evidence>
<dbReference type="EMBL" id="JAVKVH010000001">
    <property type="protein sequence ID" value="MDR7624133.1"/>
    <property type="molecule type" value="Genomic_DNA"/>
</dbReference>
<organism evidence="1 2">
    <name type="scientific">Lacticaseibacillus paracasei</name>
    <name type="common">Lactobacillus paracasei</name>
    <dbReference type="NCBI Taxonomy" id="1597"/>
    <lineage>
        <taxon>Bacteria</taxon>
        <taxon>Bacillati</taxon>
        <taxon>Bacillota</taxon>
        <taxon>Bacilli</taxon>
        <taxon>Lactobacillales</taxon>
        <taxon>Lactobacillaceae</taxon>
        <taxon>Lacticaseibacillus</taxon>
    </lineage>
</organism>